<dbReference type="PANTHER" id="PTHR40275">
    <property type="entry name" value="SSL7038 PROTEIN"/>
    <property type="match status" value="1"/>
</dbReference>
<dbReference type="EMBL" id="JAAXYO010000147">
    <property type="protein sequence ID" value="MBU2788411.1"/>
    <property type="molecule type" value="Genomic_DNA"/>
</dbReference>
<proteinExistence type="predicted"/>
<reference evidence="1" key="1">
    <citation type="journal article" date="2021" name="ISME J.">
        <title>Genomic evolution of the class Acidithiobacillia: deep-branching Proteobacteria living in extreme acidic conditions.</title>
        <authorList>
            <person name="Moya-Beltran A."/>
            <person name="Beard S."/>
            <person name="Rojas-Villalobos C."/>
            <person name="Issotta F."/>
            <person name="Gallardo Y."/>
            <person name="Ulloa R."/>
            <person name="Giaveno A."/>
            <person name="Degli Esposti M."/>
            <person name="Johnson D.B."/>
            <person name="Quatrini R."/>
        </authorList>
    </citation>
    <scope>NUCLEOTIDE SEQUENCE</scope>
    <source>
        <strain evidence="1">VAN18-1</strain>
    </source>
</reference>
<dbReference type="Proteomes" id="UP001197378">
    <property type="component" value="Unassembled WGS sequence"/>
</dbReference>
<dbReference type="InterPro" id="IPR014057">
    <property type="entry name" value="HI1420"/>
</dbReference>
<gene>
    <name evidence="1" type="ORF">HFQ13_09400</name>
</gene>
<dbReference type="NCBIfam" id="TIGR02684">
    <property type="entry name" value="dnstrm_HI1420"/>
    <property type="match status" value="1"/>
</dbReference>
<organism evidence="1 2">
    <name type="scientific">Igneacidithiobacillus copahuensis</name>
    <dbReference type="NCBI Taxonomy" id="2724909"/>
    <lineage>
        <taxon>Bacteria</taxon>
        <taxon>Pseudomonadati</taxon>
        <taxon>Pseudomonadota</taxon>
        <taxon>Acidithiobacillia</taxon>
        <taxon>Acidithiobacillales</taxon>
        <taxon>Acidithiobacillaceae</taxon>
        <taxon>Igneacidithiobacillus</taxon>
    </lineage>
</organism>
<dbReference type="AlphaFoldDB" id="A0AAE2YR02"/>
<evidence type="ECO:0000313" key="2">
    <source>
        <dbReference type="Proteomes" id="UP001197378"/>
    </source>
</evidence>
<sequence>MEISELKKWDVVDHLRTDEEMAAYFDASLDEDPGDGSLIRAALGDIARARGMTSLAKDTGLTREGLYKALSVNGNPEFTTMMKVIKALGLRLHTAQG</sequence>
<evidence type="ECO:0000313" key="1">
    <source>
        <dbReference type="EMBL" id="MBU2788411.1"/>
    </source>
</evidence>
<dbReference type="GO" id="GO:0003677">
    <property type="term" value="F:DNA binding"/>
    <property type="evidence" value="ECO:0007669"/>
    <property type="project" value="InterPro"/>
</dbReference>
<dbReference type="SUPFAM" id="SSF47413">
    <property type="entry name" value="lambda repressor-like DNA-binding domains"/>
    <property type="match status" value="1"/>
</dbReference>
<accession>A0AAE2YR02</accession>
<keyword evidence="2" id="KW-1185">Reference proteome</keyword>
<dbReference type="PANTHER" id="PTHR40275:SF1">
    <property type="entry name" value="SSL7038 PROTEIN"/>
    <property type="match status" value="1"/>
</dbReference>
<name>A0AAE2YR02_9PROT</name>
<dbReference type="RefSeq" id="WP_215885629.1">
    <property type="nucleotide sequence ID" value="NZ_JAAXYO010000147.1"/>
</dbReference>
<dbReference type="InterPro" id="IPR010982">
    <property type="entry name" value="Lambda_DNA-bd_dom_sf"/>
</dbReference>
<comment type="caution">
    <text evidence="1">The sequence shown here is derived from an EMBL/GenBank/DDBJ whole genome shotgun (WGS) entry which is preliminary data.</text>
</comment>
<dbReference type="Pfam" id="PF21716">
    <property type="entry name" value="dnstrm_HI1420"/>
    <property type="match status" value="1"/>
</dbReference>
<protein>
    <submittedName>
        <fullName evidence="1">Addiction module antidote protein</fullName>
    </submittedName>
</protein>